<keyword evidence="3" id="KW-1185">Reference proteome</keyword>
<dbReference type="AlphaFoldDB" id="A0A9Q1I964"/>
<evidence type="ECO:0000313" key="3">
    <source>
        <dbReference type="Proteomes" id="UP001152622"/>
    </source>
</evidence>
<organism evidence="2 3">
    <name type="scientific">Synaphobranchus kaupii</name>
    <name type="common">Kaup's arrowtooth eel</name>
    <dbReference type="NCBI Taxonomy" id="118154"/>
    <lineage>
        <taxon>Eukaryota</taxon>
        <taxon>Metazoa</taxon>
        <taxon>Chordata</taxon>
        <taxon>Craniata</taxon>
        <taxon>Vertebrata</taxon>
        <taxon>Euteleostomi</taxon>
        <taxon>Actinopterygii</taxon>
        <taxon>Neopterygii</taxon>
        <taxon>Teleostei</taxon>
        <taxon>Anguilliformes</taxon>
        <taxon>Synaphobranchidae</taxon>
        <taxon>Synaphobranchus</taxon>
    </lineage>
</organism>
<feature type="compositionally biased region" description="Pro residues" evidence="1">
    <location>
        <begin position="90"/>
        <end position="100"/>
    </location>
</feature>
<evidence type="ECO:0000313" key="2">
    <source>
        <dbReference type="EMBL" id="KAJ8333118.1"/>
    </source>
</evidence>
<dbReference type="Proteomes" id="UP001152622">
    <property type="component" value="Chromosome 24"/>
</dbReference>
<evidence type="ECO:0000256" key="1">
    <source>
        <dbReference type="SAM" id="MobiDB-lite"/>
    </source>
</evidence>
<sequence>MRDGDSDRSVNWAWHRRTRRQVGQVYEEADDGDVVKRRRIGCGKGSLSPLGLISGPSTGHFSPQKLHSVEERNPKLSPLSPHREARPSPSLQPSPAWGPL</sequence>
<name>A0A9Q1I964_SYNKA</name>
<dbReference type="EMBL" id="JAINUF010000024">
    <property type="protein sequence ID" value="KAJ8333118.1"/>
    <property type="molecule type" value="Genomic_DNA"/>
</dbReference>
<protein>
    <submittedName>
        <fullName evidence="2">Uncharacterized protein</fullName>
    </submittedName>
</protein>
<reference evidence="2" key="1">
    <citation type="journal article" date="2023" name="Science">
        <title>Genome structures resolve the early diversification of teleost fishes.</title>
        <authorList>
            <person name="Parey E."/>
            <person name="Louis A."/>
            <person name="Montfort J."/>
            <person name="Bouchez O."/>
            <person name="Roques C."/>
            <person name="Iampietro C."/>
            <person name="Lluch J."/>
            <person name="Castinel A."/>
            <person name="Donnadieu C."/>
            <person name="Desvignes T."/>
            <person name="Floi Bucao C."/>
            <person name="Jouanno E."/>
            <person name="Wen M."/>
            <person name="Mejri S."/>
            <person name="Dirks R."/>
            <person name="Jansen H."/>
            <person name="Henkel C."/>
            <person name="Chen W.J."/>
            <person name="Zahm M."/>
            <person name="Cabau C."/>
            <person name="Klopp C."/>
            <person name="Thompson A.W."/>
            <person name="Robinson-Rechavi M."/>
            <person name="Braasch I."/>
            <person name="Lecointre G."/>
            <person name="Bobe J."/>
            <person name="Postlethwait J.H."/>
            <person name="Berthelot C."/>
            <person name="Roest Crollius H."/>
            <person name="Guiguen Y."/>
        </authorList>
    </citation>
    <scope>NUCLEOTIDE SEQUENCE</scope>
    <source>
        <strain evidence="2">WJC10195</strain>
    </source>
</reference>
<gene>
    <name evidence="2" type="ORF">SKAU_G00420140</name>
</gene>
<proteinExistence type="predicted"/>
<feature type="compositionally biased region" description="Low complexity" evidence="1">
    <location>
        <begin position="45"/>
        <end position="57"/>
    </location>
</feature>
<comment type="caution">
    <text evidence="2">The sequence shown here is derived from an EMBL/GenBank/DDBJ whole genome shotgun (WGS) entry which is preliminary data.</text>
</comment>
<feature type="region of interest" description="Disordered" evidence="1">
    <location>
        <begin position="41"/>
        <end position="100"/>
    </location>
</feature>
<accession>A0A9Q1I964</accession>